<name>A0A4U5NH90_STECR</name>
<proteinExistence type="predicted"/>
<comment type="caution">
    <text evidence="1">The sequence shown here is derived from an EMBL/GenBank/DDBJ whole genome shotgun (WGS) entry which is preliminary data.</text>
</comment>
<gene>
    <name evidence="1" type="ORF">L596_015924</name>
</gene>
<reference evidence="1 2" key="1">
    <citation type="journal article" date="2015" name="Genome Biol.">
        <title>Comparative genomics of Steinernema reveals deeply conserved gene regulatory networks.</title>
        <authorList>
            <person name="Dillman A.R."/>
            <person name="Macchietto M."/>
            <person name="Porter C.F."/>
            <person name="Rogers A."/>
            <person name="Williams B."/>
            <person name="Antoshechkin I."/>
            <person name="Lee M.M."/>
            <person name="Goodwin Z."/>
            <person name="Lu X."/>
            <person name="Lewis E.E."/>
            <person name="Goodrich-Blair H."/>
            <person name="Stock S.P."/>
            <person name="Adams B.J."/>
            <person name="Sternberg P.W."/>
            <person name="Mortazavi A."/>
        </authorList>
    </citation>
    <scope>NUCLEOTIDE SEQUENCE [LARGE SCALE GENOMIC DNA]</scope>
    <source>
        <strain evidence="1 2">ALL</strain>
    </source>
</reference>
<evidence type="ECO:0008006" key="3">
    <source>
        <dbReference type="Google" id="ProtNLM"/>
    </source>
</evidence>
<dbReference type="Proteomes" id="UP000298663">
    <property type="component" value="Unassembled WGS sequence"/>
</dbReference>
<dbReference type="EMBL" id="AZBU02000004">
    <property type="protein sequence ID" value="TKR82156.1"/>
    <property type="molecule type" value="Genomic_DNA"/>
</dbReference>
<protein>
    <recommendedName>
        <fullName evidence="3">F-box domain-containing protein</fullName>
    </recommendedName>
</protein>
<dbReference type="AlphaFoldDB" id="A0A4U5NH90"/>
<organism evidence="1 2">
    <name type="scientific">Steinernema carpocapsae</name>
    <name type="common">Entomopathogenic nematode</name>
    <dbReference type="NCBI Taxonomy" id="34508"/>
    <lineage>
        <taxon>Eukaryota</taxon>
        <taxon>Metazoa</taxon>
        <taxon>Ecdysozoa</taxon>
        <taxon>Nematoda</taxon>
        <taxon>Chromadorea</taxon>
        <taxon>Rhabditida</taxon>
        <taxon>Tylenchina</taxon>
        <taxon>Panagrolaimomorpha</taxon>
        <taxon>Strongyloidoidea</taxon>
        <taxon>Steinernematidae</taxon>
        <taxon>Steinernema</taxon>
    </lineage>
</organism>
<accession>A0A4U5NH90</accession>
<reference evidence="1 2" key="2">
    <citation type="journal article" date="2019" name="G3 (Bethesda)">
        <title>Hybrid Assembly of the Genome of the Entomopathogenic Nematode Steinernema carpocapsae Identifies the X-Chromosome.</title>
        <authorList>
            <person name="Serra L."/>
            <person name="Macchietto M."/>
            <person name="Macias-Munoz A."/>
            <person name="McGill C.J."/>
            <person name="Rodriguez I.M."/>
            <person name="Rodriguez B."/>
            <person name="Murad R."/>
            <person name="Mortazavi A."/>
        </authorList>
    </citation>
    <scope>NUCLEOTIDE SEQUENCE [LARGE SCALE GENOMIC DNA]</scope>
    <source>
        <strain evidence="1 2">ALL</strain>
    </source>
</reference>
<keyword evidence="2" id="KW-1185">Reference proteome</keyword>
<evidence type="ECO:0000313" key="1">
    <source>
        <dbReference type="EMBL" id="TKR82156.1"/>
    </source>
</evidence>
<evidence type="ECO:0000313" key="2">
    <source>
        <dbReference type="Proteomes" id="UP000298663"/>
    </source>
</evidence>
<sequence length="299" mass="35728">MDGLPLIFIECVIKQFPAYAIFDIFKNLDSSNWNNTSLNLTSNETLSKNAYIVDISVYKRGQNWYYFLKEQNYSEDGEESIDTYASFTRYPNFSAEKLHLRDPERRGHKISFNNLMTKVVYPLGPRMIVFLSDRNSQEYINELLSFMISEPFHFIQIHFADGFDNIWECFEPRISQFLAIQLKSNCLQDIFQSFDSNIHVKYNALICEWLLQKQCYNFQCEEFLVKLEFVIERIEKWREDLSQFRIVLGTTEEERQRIETYFGPTTQFREEREGIELSLYFSYSSLFLMSREVQDDKDN</sequence>